<accession>A0A2S5R991</accession>
<dbReference type="RefSeq" id="WP_207760910.1">
    <property type="nucleotide sequence ID" value="NZ_PHHC01000083.1"/>
</dbReference>
<evidence type="ECO:0000313" key="1">
    <source>
        <dbReference type="EMBL" id="PPE03695.1"/>
    </source>
</evidence>
<keyword evidence="2" id="KW-1185">Reference proteome</keyword>
<dbReference type="Proteomes" id="UP000239425">
    <property type="component" value="Unassembled WGS sequence"/>
</dbReference>
<dbReference type="EMBL" id="PHHC01000083">
    <property type="protein sequence ID" value="PPE03695.1"/>
    <property type="molecule type" value="Genomic_DNA"/>
</dbReference>
<gene>
    <name evidence="1" type="ORF">HCUR_00833</name>
</gene>
<name>A0A2S5R991_9PROT</name>
<organism evidence="1 2">
    <name type="scientific">Holospora curviuscula</name>
    <dbReference type="NCBI Taxonomy" id="1082868"/>
    <lineage>
        <taxon>Bacteria</taxon>
        <taxon>Pseudomonadati</taxon>
        <taxon>Pseudomonadota</taxon>
        <taxon>Alphaproteobacteria</taxon>
        <taxon>Holosporales</taxon>
        <taxon>Holosporaceae</taxon>
        <taxon>Holospora</taxon>
    </lineage>
</organism>
<sequence length="58" mass="6485">MGMVSKNSESGECIRYEKESTIKPKINHGQKFLCYLTQAITSVYRNLKKLGFAQSGGL</sequence>
<proteinExistence type="predicted"/>
<evidence type="ECO:0000313" key="2">
    <source>
        <dbReference type="Proteomes" id="UP000239425"/>
    </source>
</evidence>
<comment type="caution">
    <text evidence="1">The sequence shown here is derived from an EMBL/GenBank/DDBJ whole genome shotgun (WGS) entry which is preliminary data.</text>
</comment>
<protein>
    <submittedName>
        <fullName evidence="1">Uncharacterized protein</fullName>
    </submittedName>
</protein>
<reference evidence="1 2" key="1">
    <citation type="submission" date="2017-11" db="EMBL/GenBank/DDBJ databases">
        <title>Comparative genomic analysis of Holospora spp., intranuclear symbionts of paramecia.</title>
        <authorList>
            <person name="Garushyants S.K."/>
            <person name="Beliavskaya A."/>
            <person name="Malko D.B."/>
            <person name="Logacheva M.D."/>
            <person name="Rautian M.S."/>
            <person name="Gelfand M.S."/>
        </authorList>
    </citation>
    <scope>NUCLEOTIDE SEQUENCE [LARGE SCALE GENOMIC DNA]</scope>
    <source>
        <strain evidence="2">02AZ16</strain>
    </source>
</reference>
<dbReference type="AlphaFoldDB" id="A0A2S5R991"/>